<dbReference type="RefSeq" id="WP_311673664.1">
    <property type="nucleotide sequence ID" value="NZ_JAVREQ010000011.1"/>
</dbReference>
<dbReference type="EMBL" id="JAVREQ010000011">
    <property type="protein sequence ID" value="MDT0379886.1"/>
    <property type="molecule type" value="Genomic_DNA"/>
</dbReference>
<dbReference type="GO" id="GO:0032259">
    <property type="term" value="P:methylation"/>
    <property type="evidence" value="ECO:0007669"/>
    <property type="project" value="UniProtKB-KW"/>
</dbReference>
<evidence type="ECO:0000256" key="9">
    <source>
        <dbReference type="ARBA" id="ARBA00030757"/>
    </source>
</evidence>
<name>A0ABU2NSC2_9ACTN</name>
<keyword evidence="7" id="KW-0808">Transferase</keyword>
<protein>
    <recommendedName>
        <fullName evidence="4">Protein-L-isoaspartate O-methyltransferase</fullName>
        <ecNumber evidence="3">2.1.1.77</ecNumber>
    </recommendedName>
    <alternativeName>
        <fullName evidence="11">L-isoaspartyl protein carboxyl methyltransferase</fullName>
    </alternativeName>
    <alternativeName>
        <fullName evidence="9">Protein L-isoaspartyl methyltransferase</fullName>
    </alternativeName>
    <alternativeName>
        <fullName evidence="10">Protein-beta-aspartate methyltransferase</fullName>
    </alternativeName>
</protein>
<comment type="subcellular location">
    <subcellularLocation>
        <location evidence="1">Cytoplasm</location>
    </subcellularLocation>
</comment>
<evidence type="ECO:0000256" key="5">
    <source>
        <dbReference type="ARBA" id="ARBA00022490"/>
    </source>
</evidence>
<keyword evidence="6 12" id="KW-0489">Methyltransferase</keyword>
<dbReference type="CDD" id="cd02440">
    <property type="entry name" value="AdoMet_MTases"/>
    <property type="match status" value="1"/>
</dbReference>
<evidence type="ECO:0000313" key="13">
    <source>
        <dbReference type="Proteomes" id="UP001183414"/>
    </source>
</evidence>
<dbReference type="PANTHER" id="PTHR11579:SF0">
    <property type="entry name" value="PROTEIN-L-ISOASPARTATE(D-ASPARTATE) O-METHYLTRANSFERASE"/>
    <property type="match status" value="1"/>
</dbReference>
<dbReference type="Gene3D" id="3.40.50.150">
    <property type="entry name" value="Vaccinia Virus protein VP39"/>
    <property type="match status" value="1"/>
</dbReference>
<evidence type="ECO:0000256" key="1">
    <source>
        <dbReference type="ARBA" id="ARBA00004496"/>
    </source>
</evidence>
<organism evidence="12 13">
    <name type="scientific">Streptomyces hazeniae</name>
    <dbReference type="NCBI Taxonomy" id="3075538"/>
    <lineage>
        <taxon>Bacteria</taxon>
        <taxon>Bacillati</taxon>
        <taxon>Actinomycetota</taxon>
        <taxon>Actinomycetes</taxon>
        <taxon>Kitasatosporales</taxon>
        <taxon>Streptomycetaceae</taxon>
        <taxon>Streptomyces</taxon>
    </lineage>
</organism>
<dbReference type="PANTHER" id="PTHR11579">
    <property type="entry name" value="PROTEIN-L-ISOASPARTATE O-METHYLTRANSFERASE"/>
    <property type="match status" value="1"/>
</dbReference>
<evidence type="ECO:0000256" key="3">
    <source>
        <dbReference type="ARBA" id="ARBA00011890"/>
    </source>
</evidence>
<gene>
    <name evidence="12" type="ORF">RM572_14065</name>
</gene>
<evidence type="ECO:0000256" key="8">
    <source>
        <dbReference type="ARBA" id="ARBA00022691"/>
    </source>
</evidence>
<evidence type="ECO:0000256" key="11">
    <source>
        <dbReference type="ARBA" id="ARBA00031350"/>
    </source>
</evidence>
<accession>A0ABU2NSC2</accession>
<comment type="caution">
    <text evidence="12">The sequence shown here is derived from an EMBL/GenBank/DDBJ whole genome shotgun (WGS) entry which is preliminary data.</text>
</comment>
<evidence type="ECO:0000256" key="4">
    <source>
        <dbReference type="ARBA" id="ARBA00013346"/>
    </source>
</evidence>
<evidence type="ECO:0000256" key="10">
    <source>
        <dbReference type="ARBA" id="ARBA00031323"/>
    </source>
</evidence>
<evidence type="ECO:0000256" key="6">
    <source>
        <dbReference type="ARBA" id="ARBA00022603"/>
    </source>
</evidence>
<dbReference type="Proteomes" id="UP001183414">
    <property type="component" value="Unassembled WGS sequence"/>
</dbReference>
<keyword evidence="5" id="KW-0963">Cytoplasm</keyword>
<comment type="similarity">
    <text evidence="2">Belongs to the methyltransferase superfamily. L-isoaspartyl/D-aspartyl protein methyltransferase family.</text>
</comment>
<dbReference type="InterPro" id="IPR029063">
    <property type="entry name" value="SAM-dependent_MTases_sf"/>
</dbReference>
<reference evidence="13" key="1">
    <citation type="submission" date="2023-07" db="EMBL/GenBank/DDBJ databases">
        <title>30 novel species of actinomycetes from the DSMZ collection.</title>
        <authorList>
            <person name="Nouioui I."/>
        </authorList>
    </citation>
    <scope>NUCLEOTIDE SEQUENCE [LARGE SCALE GENOMIC DNA]</scope>
    <source>
        <strain evidence="13">DSM 42041</strain>
    </source>
</reference>
<sequence>MDHRDVCARAVAAKGGFGAEWVRDAFLAVDRADFVPGRVWSQSADRDGLYPVLDRERDPGGWYRAVWDPHRSVVTQMDDGALPVHAARGDFTSSVSAPDIVCTKLSRLGLEPGHRVLELGTGSGYATALLCERVGDGNVTTLEIDPELSARGAANLARAGYHPEVVCGDGLAGHPASGPFDRVIATAAVRHVPRAWPAQCTDGAVILTPFGTCFANGGLLRLTVARGRATGRFVGTARYMWVRSERPSRALHPPETCRRAASPLDPGQVMGGPWAQDFALGLWVPDVGHAHRGDGEERQVQFWDQTGTSVTLVSYGGWYEPAAVVAYGPRDLWPEVVAAYTSWRTAGQPDLGRFGVTVSDRGQHAWLDDPETVIAEHLP</sequence>
<evidence type="ECO:0000256" key="2">
    <source>
        <dbReference type="ARBA" id="ARBA00005369"/>
    </source>
</evidence>
<evidence type="ECO:0000313" key="12">
    <source>
        <dbReference type="EMBL" id="MDT0379886.1"/>
    </source>
</evidence>
<dbReference type="GO" id="GO:0008168">
    <property type="term" value="F:methyltransferase activity"/>
    <property type="evidence" value="ECO:0007669"/>
    <property type="project" value="UniProtKB-KW"/>
</dbReference>
<evidence type="ECO:0000256" key="7">
    <source>
        <dbReference type="ARBA" id="ARBA00022679"/>
    </source>
</evidence>
<dbReference type="SUPFAM" id="SSF53335">
    <property type="entry name" value="S-adenosyl-L-methionine-dependent methyltransferases"/>
    <property type="match status" value="1"/>
</dbReference>
<dbReference type="EC" id="2.1.1.77" evidence="3"/>
<proteinExistence type="inferred from homology"/>
<dbReference type="InterPro" id="IPR000682">
    <property type="entry name" value="PCMT"/>
</dbReference>
<keyword evidence="13" id="KW-1185">Reference proteome</keyword>
<keyword evidence="8" id="KW-0949">S-adenosyl-L-methionine</keyword>
<dbReference type="Pfam" id="PF01135">
    <property type="entry name" value="PCMT"/>
    <property type="match status" value="1"/>
</dbReference>